<sequence>MIDFNEQDTLYVLGDIIDRGNGSIKVLQDMMRRPNVHGIFGNHEWMCVECMKWLSEEISEASISRIDEEQLMKLSDWINNGAYPTIRELLALSLEERMAIMDYLLDFSTYEEITVNGKYYLLVHAGLGNFQKDKPLFHYDVNDLIWERPDWEIPYFDEDDRFVIVGHTPTLGISGKAEIFHHNQFIAIDCGACFQDGALACLCLDTMEEFYC</sequence>
<dbReference type="PANTHER" id="PTHR42850:SF4">
    <property type="entry name" value="ZINC-DEPENDENT ENDOPOLYPHOSPHATASE"/>
    <property type="match status" value="1"/>
</dbReference>
<dbReference type="Gene3D" id="3.60.21.10">
    <property type="match status" value="1"/>
</dbReference>
<keyword evidence="2" id="KW-0378">Hydrolase</keyword>
<dbReference type="PANTHER" id="PTHR42850">
    <property type="entry name" value="METALLOPHOSPHOESTERASE"/>
    <property type="match status" value="1"/>
</dbReference>
<name>A0ABT1SK42_9FIRM</name>
<dbReference type="InterPro" id="IPR050126">
    <property type="entry name" value="Ap4A_hydrolase"/>
</dbReference>
<evidence type="ECO:0000313" key="3">
    <source>
        <dbReference type="Proteomes" id="UP001524435"/>
    </source>
</evidence>
<organism evidence="2 3">
    <name type="scientific">Massilicoli timonensis</name>
    <dbReference type="NCBI Taxonomy" id="2015901"/>
    <lineage>
        <taxon>Bacteria</taxon>
        <taxon>Bacillati</taxon>
        <taxon>Bacillota</taxon>
        <taxon>Erysipelotrichia</taxon>
        <taxon>Erysipelotrichales</taxon>
        <taxon>Erysipelotrichaceae</taxon>
        <taxon>Massilicoli</taxon>
    </lineage>
</organism>
<dbReference type="InterPro" id="IPR029052">
    <property type="entry name" value="Metallo-depent_PP-like"/>
</dbReference>
<dbReference type="RefSeq" id="WP_256197599.1">
    <property type="nucleotide sequence ID" value="NZ_JANGCH010000005.1"/>
</dbReference>
<dbReference type="GO" id="GO:0042132">
    <property type="term" value="F:fructose 1,6-bisphosphate 1-phosphatase activity"/>
    <property type="evidence" value="ECO:0007669"/>
    <property type="project" value="UniProtKB-EC"/>
</dbReference>
<proteinExistence type="predicted"/>
<dbReference type="Pfam" id="PF00149">
    <property type="entry name" value="Metallophos"/>
    <property type="match status" value="1"/>
</dbReference>
<comment type="caution">
    <text evidence="2">The sequence shown here is derived from an EMBL/GenBank/DDBJ whole genome shotgun (WGS) entry which is preliminary data.</text>
</comment>
<keyword evidence="3" id="KW-1185">Reference proteome</keyword>
<dbReference type="Proteomes" id="UP001524435">
    <property type="component" value="Unassembled WGS sequence"/>
</dbReference>
<dbReference type="EC" id="3.1.3.11" evidence="2"/>
<dbReference type="EMBL" id="JANGCH010000005">
    <property type="protein sequence ID" value="MCQ5121588.1"/>
    <property type="molecule type" value="Genomic_DNA"/>
</dbReference>
<dbReference type="SUPFAM" id="SSF56300">
    <property type="entry name" value="Metallo-dependent phosphatases"/>
    <property type="match status" value="1"/>
</dbReference>
<accession>A0ABT1SK42</accession>
<protein>
    <submittedName>
        <fullName evidence="2">Fructose-bisphosphatase class III</fullName>
        <ecNumber evidence="2">3.1.3.11</ecNumber>
    </submittedName>
</protein>
<evidence type="ECO:0000259" key="1">
    <source>
        <dbReference type="Pfam" id="PF00149"/>
    </source>
</evidence>
<dbReference type="InterPro" id="IPR004843">
    <property type="entry name" value="Calcineurin-like_PHP"/>
</dbReference>
<feature type="domain" description="Calcineurin-like phosphoesterase" evidence="1">
    <location>
        <begin position="6"/>
        <end position="174"/>
    </location>
</feature>
<evidence type="ECO:0000313" key="2">
    <source>
        <dbReference type="EMBL" id="MCQ5121588.1"/>
    </source>
</evidence>
<reference evidence="2 3" key="1">
    <citation type="submission" date="2022-06" db="EMBL/GenBank/DDBJ databases">
        <title>Isolation of gut microbiota from human fecal samples.</title>
        <authorList>
            <person name="Pamer E.G."/>
            <person name="Barat B."/>
            <person name="Waligurski E."/>
            <person name="Medina S."/>
            <person name="Paddock L."/>
            <person name="Mostad J."/>
        </authorList>
    </citation>
    <scope>NUCLEOTIDE SEQUENCE [LARGE SCALE GENOMIC DNA]</scope>
    <source>
        <strain evidence="2 3">DFI.6.1</strain>
    </source>
</reference>
<gene>
    <name evidence="2" type="ORF">NE663_04855</name>
</gene>